<reference evidence="5 6" key="1">
    <citation type="submission" date="2018-01" db="EMBL/GenBank/DDBJ databases">
        <title>Draft genome sequence of Sphaerisporangium sp. 7K107.</title>
        <authorList>
            <person name="Sahin N."/>
            <person name="Saygin H."/>
            <person name="Ay H."/>
        </authorList>
    </citation>
    <scope>NUCLEOTIDE SEQUENCE [LARGE SCALE GENOMIC DNA]</scope>
    <source>
        <strain evidence="5 6">7K107</strain>
    </source>
</reference>
<feature type="domain" description="N-acetyltransferase" evidence="4">
    <location>
        <begin position="4"/>
        <end position="169"/>
    </location>
</feature>
<dbReference type="PANTHER" id="PTHR43792:SF8">
    <property type="entry name" value="[RIBOSOMAL PROTEIN US5]-ALANINE N-ACETYLTRANSFERASE"/>
    <property type="match status" value="1"/>
</dbReference>
<proteinExistence type="inferred from homology"/>
<accession>A0A2W2FL25</accession>
<dbReference type="InterPro" id="IPR000182">
    <property type="entry name" value="GNAT_dom"/>
</dbReference>
<evidence type="ECO:0000313" key="6">
    <source>
        <dbReference type="Proteomes" id="UP000248544"/>
    </source>
</evidence>
<dbReference type="InterPro" id="IPR051531">
    <property type="entry name" value="N-acetyltransferase"/>
</dbReference>
<dbReference type="Pfam" id="PF13302">
    <property type="entry name" value="Acetyltransf_3"/>
    <property type="match status" value="1"/>
</dbReference>
<comment type="caution">
    <text evidence="5">The sequence shown here is derived from an EMBL/GenBank/DDBJ whole genome shotgun (WGS) entry which is preliminary data.</text>
</comment>
<dbReference type="PROSITE" id="PS51186">
    <property type="entry name" value="GNAT"/>
    <property type="match status" value="1"/>
</dbReference>
<gene>
    <name evidence="5" type="ORF">C1I98_34650</name>
</gene>
<evidence type="ECO:0000259" key="4">
    <source>
        <dbReference type="PROSITE" id="PS51186"/>
    </source>
</evidence>
<evidence type="ECO:0000256" key="1">
    <source>
        <dbReference type="ARBA" id="ARBA00022679"/>
    </source>
</evidence>
<dbReference type="GO" id="GO:0016747">
    <property type="term" value="F:acyltransferase activity, transferring groups other than amino-acyl groups"/>
    <property type="evidence" value="ECO:0007669"/>
    <property type="project" value="InterPro"/>
</dbReference>
<comment type="similarity">
    <text evidence="3">Belongs to the acetyltransferase family. RimJ subfamily.</text>
</comment>
<dbReference type="AlphaFoldDB" id="A0A2W2FL25"/>
<evidence type="ECO:0000256" key="2">
    <source>
        <dbReference type="ARBA" id="ARBA00023315"/>
    </source>
</evidence>
<organism evidence="5 6">
    <name type="scientific">Spongiactinospora gelatinilytica</name>
    <dbReference type="NCBI Taxonomy" id="2666298"/>
    <lineage>
        <taxon>Bacteria</taxon>
        <taxon>Bacillati</taxon>
        <taxon>Actinomycetota</taxon>
        <taxon>Actinomycetes</taxon>
        <taxon>Streptosporangiales</taxon>
        <taxon>Streptosporangiaceae</taxon>
        <taxon>Spongiactinospora</taxon>
    </lineage>
</organism>
<dbReference type="Proteomes" id="UP000248544">
    <property type="component" value="Unassembled WGS sequence"/>
</dbReference>
<keyword evidence="1 5" id="KW-0808">Transferase</keyword>
<keyword evidence="2" id="KW-0012">Acyltransferase</keyword>
<evidence type="ECO:0000313" key="5">
    <source>
        <dbReference type="EMBL" id="PZG25408.1"/>
    </source>
</evidence>
<dbReference type="SUPFAM" id="SSF55729">
    <property type="entry name" value="Acyl-CoA N-acyltransferases (Nat)"/>
    <property type="match status" value="1"/>
</dbReference>
<dbReference type="EMBL" id="POUA01000460">
    <property type="protein sequence ID" value="PZG25408.1"/>
    <property type="molecule type" value="Genomic_DNA"/>
</dbReference>
<keyword evidence="6" id="KW-1185">Reference proteome</keyword>
<sequence length="175" mass="19875">MMNVELRPLRESDVARMEEVLSSPEGTGELQWFGHRNLQHIREKVAAGGYLGPDDGGLIVEADGAFAGWVSWNKRFWGPRATSWSWEFGILIISAFRGKGIGTAAQRDLVGYLFAHTPVHRIQAGTDVKNLAEQRVLEKIGFQREGVIRRAQWRMGEWHDQILYSILREEWNTAG</sequence>
<dbReference type="PANTHER" id="PTHR43792">
    <property type="entry name" value="GNAT FAMILY, PUTATIVE (AFU_ORTHOLOGUE AFUA_3G00765)-RELATED-RELATED"/>
    <property type="match status" value="1"/>
</dbReference>
<protein>
    <submittedName>
        <fullName evidence="5">N-acetyltransferase</fullName>
    </submittedName>
</protein>
<dbReference type="Gene3D" id="3.40.630.30">
    <property type="match status" value="1"/>
</dbReference>
<name>A0A2W2FL25_9ACTN</name>
<dbReference type="InterPro" id="IPR016181">
    <property type="entry name" value="Acyl_CoA_acyltransferase"/>
</dbReference>
<evidence type="ECO:0000256" key="3">
    <source>
        <dbReference type="ARBA" id="ARBA00038502"/>
    </source>
</evidence>